<evidence type="ECO:0000313" key="3">
    <source>
        <dbReference type="Proteomes" id="UP000054653"/>
    </source>
</evidence>
<keyword evidence="1" id="KW-0732">Signal</keyword>
<evidence type="ECO:0000256" key="1">
    <source>
        <dbReference type="SAM" id="SignalP"/>
    </source>
</evidence>
<dbReference type="EMBL" id="JYDI01000653">
    <property type="protein sequence ID" value="KRY44272.1"/>
    <property type="molecule type" value="Genomic_DNA"/>
</dbReference>
<organism evidence="2 3">
    <name type="scientific">Trichinella britovi</name>
    <name type="common">Parasitic roundworm</name>
    <dbReference type="NCBI Taxonomy" id="45882"/>
    <lineage>
        <taxon>Eukaryota</taxon>
        <taxon>Metazoa</taxon>
        <taxon>Ecdysozoa</taxon>
        <taxon>Nematoda</taxon>
        <taxon>Enoplea</taxon>
        <taxon>Dorylaimia</taxon>
        <taxon>Trichinellida</taxon>
        <taxon>Trichinellidae</taxon>
        <taxon>Trichinella</taxon>
    </lineage>
</organism>
<feature type="signal peptide" evidence="1">
    <location>
        <begin position="1"/>
        <end position="19"/>
    </location>
</feature>
<accession>A0A0V1C503</accession>
<gene>
    <name evidence="2" type="ORF">T03_2447</name>
</gene>
<sequence>MQRLVAGVILSFDLTICNCSGVIREVGLFCKWSYKRSKALKTFIKKLITEIWFMQQKCSHLDTH</sequence>
<evidence type="ECO:0008006" key="4">
    <source>
        <dbReference type="Google" id="ProtNLM"/>
    </source>
</evidence>
<name>A0A0V1C503_TRIBR</name>
<feature type="chain" id="PRO_5006875629" description="Secreted protein" evidence="1">
    <location>
        <begin position="20"/>
        <end position="64"/>
    </location>
</feature>
<reference evidence="2 3" key="1">
    <citation type="submission" date="2015-01" db="EMBL/GenBank/DDBJ databases">
        <title>Evolution of Trichinella species and genotypes.</title>
        <authorList>
            <person name="Korhonen P.K."/>
            <person name="Edoardo P."/>
            <person name="Giuseppe L.R."/>
            <person name="Gasser R.B."/>
        </authorList>
    </citation>
    <scope>NUCLEOTIDE SEQUENCE [LARGE SCALE GENOMIC DNA]</scope>
    <source>
        <strain evidence="2">ISS120</strain>
    </source>
</reference>
<proteinExistence type="predicted"/>
<evidence type="ECO:0000313" key="2">
    <source>
        <dbReference type="EMBL" id="KRY44272.1"/>
    </source>
</evidence>
<protein>
    <recommendedName>
        <fullName evidence="4">Secreted protein</fullName>
    </recommendedName>
</protein>
<keyword evidence="3" id="KW-1185">Reference proteome</keyword>
<dbReference type="AlphaFoldDB" id="A0A0V1C503"/>
<dbReference type="Proteomes" id="UP000054653">
    <property type="component" value="Unassembled WGS sequence"/>
</dbReference>
<comment type="caution">
    <text evidence="2">The sequence shown here is derived from an EMBL/GenBank/DDBJ whole genome shotgun (WGS) entry which is preliminary data.</text>
</comment>